<reference evidence="2" key="1">
    <citation type="submission" date="2021-01" db="EMBL/GenBank/DDBJ databases">
        <authorList>
            <person name="Corre E."/>
            <person name="Pelletier E."/>
            <person name="Niang G."/>
            <person name="Scheremetjew M."/>
            <person name="Finn R."/>
            <person name="Kale V."/>
            <person name="Holt S."/>
            <person name="Cochrane G."/>
            <person name="Meng A."/>
            <person name="Brown T."/>
            <person name="Cohen L."/>
        </authorList>
    </citation>
    <scope>NUCLEOTIDE SEQUENCE</scope>
</reference>
<feature type="compositionally biased region" description="Basic and acidic residues" evidence="1">
    <location>
        <begin position="238"/>
        <end position="250"/>
    </location>
</feature>
<accession>A0A7S1A269</accession>
<evidence type="ECO:0000256" key="1">
    <source>
        <dbReference type="SAM" id="MobiDB-lite"/>
    </source>
</evidence>
<feature type="region of interest" description="Disordered" evidence="1">
    <location>
        <begin position="201"/>
        <end position="286"/>
    </location>
</feature>
<sequence length="429" mass="46951">MTVSMCDDDRTPLDVEALKQHWATWSLEEKLETLHFRDPLLVKRAYAVQQMLWTSDLMCDRSGGAGEKMLEEAFEFGWSTTVSVRRPAPNSFFARRRFAQKSDFLNNVFNDRVVFSGASPLSQEHWVNVFEQTPASWAQYEEQLCQLVVLAVKSHAATLAALAKAAAEIEACLVEPSSDKSSILSDTELVALLEGVKPVRSRKSRRRKGRGKPQSFQPADTNIVGEDDVELEAASSDTPRDPSEASRDASDTDTAASAEPDTNDSEVDSSAESAVPSESSCTSTCGAAHCDEGETDSSYDSSCHLSDSHQVVFTTLEVDTVPCHNNPAGAGDDDSRSSLVPSAFAKLPNSGIVGLDSRRLAGQYAWIRSGDCEWTHADPTYHGARKIVDLPIEASVIPAGFRAFAKWTFIEVEPVFSENCRRRTRSLGT</sequence>
<feature type="compositionally biased region" description="Low complexity" evidence="1">
    <location>
        <begin position="270"/>
        <end position="280"/>
    </location>
</feature>
<organism evidence="2">
    <name type="scientific">Noctiluca scintillans</name>
    <name type="common">Sea sparkle</name>
    <name type="synonym">Red tide dinoflagellate</name>
    <dbReference type="NCBI Taxonomy" id="2966"/>
    <lineage>
        <taxon>Eukaryota</taxon>
        <taxon>Sar</taxon>
        <taxon>Alveolata</taxon>
        <taxon>Dinophyceae</taxon>
        <taxon>Noctilucales</taxon>
        <taxon>Noctilucaceae</taxon>
        <taxon>Noctiluca</taxon>
    </lineage>
</organism>
<dbReference type="EMBL" id="HBFQ01020067">
    <property type="protein sequence ID" value="CAD8839730.1"/>
    <property type="molecule type" value="Transcribed_RNA"/>
</dbReference>
<feature type="compositionally biased region" description="Basic residues" evidence="1">
    <location>
        <begin position="201"/>
        <end position="211"/>
    </location>
</feature>
<evidence type="ECO:0000313" key="2">
    <source>
        <dbReference type="EMBL" id="CAD8839730.1"/>
    </source>
</evidence>
<gene>
    <name evidence="2" type="ORF">NSCI0253_LOCUS14078</name>
</gene>
<dbReference type="AlphaFoldDB" id="A0A7S1A269"/>
<protein>
    <submittedName>
        <fullName evidence="2">Uncharacterized protein</fullName>
    </submittedName>
</protein>
<name>A0A7S1A269_NOCSC</name>
<proteinExistence type="predicted"/>